<feature type="transmembrane region" description="Helical" evidence="5">
    <location>
        <begin position="79"/>
        <end position="99"/>
    </location>
</feature>
<feature type="transmembrane region" description="Helical" evidence="5">
    <location>
        <begin position="111"/>
        <end position="131"/>
    </location>
</feature>
<accession>A0A9Q9ERZ9</accession>
<feature type="domain" description="Major facilitator superfamily (MFS) profile" evidence="6">
    <location>
        <begin position="42"/>
        <end position="197"/>
    </location>
</feature>
<evidence type="ECO:0000313" key="8">
    <source>
        <dbReference type="Proteomes" id="UP001056384"/>
    </source>
</evidence>
<dbReference type="PROSITE" id="PS50850">
    <property type="entry name" value="MFS"/>
    <property type="match status" value="1"/>
</dbReference>
<dbReference type="GO" id="GO:0022857">
    <property type="term" value="F:transmembrane transporter activity"/>
    <property type="evidence" value="ECO:0007669"/>
    <property type="project" value="InterPro"/>
</dbReference>
<keyword evidence="3 5" id="KW-1133">Transmembrane helix</keyword>
<comment type="subcellular location">
    <subcellularLocation>
        <location evidence="1">Membrane</location>
        <topology evidence="1">Multi-pass membrane protein</topology>
    </subcellularLocation>
</comment>
<keyword evidence="8" id="KW-1185">Reference proteome</keyword>
<dbReference type="Proteomes" id="UP001056384">
    <property type="component" value="Chromosome 12"/>
</dbReference>
<keyword evidence="2 5" id="KW-0812">Transmembrane</keyword>
<evidence type="ECO:0000256" key="5">
    <source>
        <dbReference type="SAM" id="Phobius"/>
    </source>
</evidence>
<dbReference type="SUPFAM" id="SSF103473">
    <property type="entry name" value="MFS general substrate transporter"/>
    <property type="match status" value="1"/>
</dbReference>
<keyword evidence="4 5" id="KW-0472">Membrane</keyword>
<evidence type="ECO:0000256" key="4">
    <source>
        <dbReference type="ARBA" id="ARBA00023136"/>
    </source>
</evidence>
<organism evidence="7 8">
    <name type="scientific">Septoria linicola</name>
    <dbReference type="NCBI Taxonomy" id="215465"/>
    <lineage>
        <taxon>Eukaryota</taxon>
        <taxon>Fungi</taxon>
        <taxon>Dikarya</taxon>
        <taxon>Ascomycota</taxon>
        <taxon>Pezizomycotina</taxon>
        <taxon>Dothideomycetes</taxon>
        <taxon>Dothideomycetidae</taxon>
        <taxon>Mycosphaerellales</taxon>
        <taxon>Mycosphaerellaceae</taxon>
        <taxon>Septoria</taxon>
    </lineage>
</organism>
<dbReference type="AlphaFoldDB" id="A0A9Q9ERZ9"/>
<evidence type="ECO:0000256" key="1">
    <source>
        <dbReference type="ARBA" id="ARBA00004141"/>
    </source>
</evidence>
<feature type="transmembrane region" description="Helical" evidence="5">
    <location>
        <begin position="137"/>
        <end position="158"/>
    </location>
</feature>
<sequence length="197" mass="21486">MADEERHLHAHGLRLHHSREHDAIDFHEDSTQHPQNWHISRRTFDTVIIFFIEFFTTSMSTAGTALGTGAQSDYGLTRTTSLVVFVLTYQLGVSVGARVMPPFSEEFGRKWVHVGSSAIYMAMSLIIGLVPHVSGAIIGRFLSAMMAAAGGAVAAGSLEDMFDCKSRIWLIYSWVSAATAGLAIGPIYGSYINHVLG</sequence>
<dbReference type="PANTHER" id="PTHR23502:SF157">
    <property type="entry name" value="MAJOR FACILITATOR SUPERFAMILY (MFS) PROFILE DOMAIN-CONTAINING PROTEIN-RELATED"/>
    <property type="match status" value="1"/>
</dbReference>
<proteinExistence type="predicted"/>
<evidence type="ECO:0000256" key="3">
    <source>
        <dbReference type="ARBA" id="ARBA00022989"/>
    </source>
</evidence>
<dbReference type="GO" id="GO:0016020">
    <property type="term" value="C:membrane"/>
    <property type="evidence" value="ECO:0007669"/>
    <property type="project" value="UniProtKB-SubCell"/>
</dbReference>
<dbReference type="Gene3D" id="1.20.1720.10">
    <property type="entry name" value="Multidrug resistance protein D"/>
    <property type="match status" value="1"/>
</dbReference>
<dbReference type="EMBL" id="CP099429">
    <property type="protein sequence ID" value="USW59088.1"/>
    <property type="molecule type" value="Genomic_DNA"/>
</dbReference>
<feature type="transmembrane region" description="Helical" evidence="5">
    <location>
        <begin position="47"/>
        <end position="67"/>
    </location>
</feature>
<dbReference type="InterPro" id="IPR005828">
    <property type="entry name" value="MFS_sugar_transport-like"/>
</dbReference>
<dbReference type="InterPro" id="IPR036259">
    <property type="entry name" value="MFS_trans_sf"/>
</dbReference>
<gene>
    <name evidence="7" type="ORF">Slin15195_G124070</name>
</gene>
<dbReference type="InterPro" id="IPR020846">
    <property type="entry name" value="MFS_dom"/>
</dbReference>
<evidence type="ECO:0000313" key="7">
    <source>
        <dbReference type="EMBL" id="USW59088.1"/>
    </source>
</evidence>
<evidence type="ECO:0000259" key="6">
    <source>
        <dbReference type="PROSITE" id="PS50850"/>
    </source>
</evidence>
<dbReference type="PANTHER" id="PTHR23502">
    <property type="entry name" value="MAJOR FACILITATOR SUPERFAMILY"/>
    <property type="match status" value="1"/>
</dbReference>
<protein>
    <submittedName>
        <fullName evidence="7">Major facilitator superfamily domain, MFS transporter superfamily</fullName>
    </submittedName>
</protein>
<reference evidence="7" key="1">
    <citation type="submission" date="2022-06" db="EMBL/GenBank/DDBJ databases">
        <title>Complete genome sequences of two strains of the flax pathogen Septoria linicola.</title>
        <authorList>
            <person name="Lapalu N."/>
            <person name="Simon A."/>
            <person name="Demenou B."/>
            <person name="Paumier D."/>
            <person name="Guillot M.-P."/>
            <person name="Gout L."/>
            <person name="Valade R."/>
        </authorList>
    </citation>
    <scope>NUCLEOTIDE SEQUENCE</scope>
    <source>
        <strain evidence="7">SE15195</strain>
    </source>
</reference>
<feature type="transmembrane region" description="Helical" evidence="5">
    <location>
        <begin position="170"/>
        <end position="191"/>
    </location>
</feature>
<dbReference type="Pfam" id="PF00083">
    <property type="entry name" value="Sugar_tr"/>
    <property type="match status" value="1"/>
</dbReference>
<name>A0A9Q9ERZ9_9PEZI</name>
<evidence type="ECO:0000256" key="2">
    <source>
        <dbReference type="ARBA" id="ARBA00022692"/>
    </source>
</evidence>